<dbReference type="GO" id="GO:0020037">
    <property type="term" value="F:heme binding"/>
    <property type="evidence" value="ECO:0007669"/>
    <property type="project" value="TreeGrafter"/>
</dbReference>
<keyword evidence="7 12" id="KW-0479">Metal-binding</keyword>
<feature type="transmembrane region" description="Helical" evidence="12">
    <location>
        <begin position="209"/>
        <end position="232"/>
    </location>
</feature>
<keyword evidence="10 12" id="KW-0408">Iron</keyword>
<evidence type="ECO:0000256" key="6">
    <source>
        <dbReference type="ARBA" id="ARBA00022692"/>
    </source>
</evidence>
<proteinExistence type="inferred from homology"/>
<keyword evidence="14" id="KW-1185">Reference proteome</keyword>
<feature type="transmembrane region" description="Helical" evidence="12">
    <location>
        <begin position="37"/>
        <end position="60"/>
    </location>
</feature>
<comment type="caution">
    <text evidence="13">The sequence shown here is derived from an EMBL/GenBank/DDBJ whole genome shotgun (WGS) entry which is preliminary data.</text>
</comment>
<comment type="subcellular location">
    <subcellularLocation>
        <location evidence="1">Cell membrane</location>
        <topology evidence="1">Multi-pass membrane protein</topology>
    </subcellularLocation>
</comment>
<accession>A0A543CJS0</accession>
<feature type="transmembrane region" description="Helical" evidence="12">
    <location>
        <begin position="372"/>
        <end position="395"/>
    </location>
</feature>
<dbReference type="EMBL" id="VFOZ01000001">
    <property type="protein sequence ID" value="TQL97305.1"/>
    <property type="molecule type" value="Genomic_DNA"/>
</dbReference>
<dbReference type="GO" id="GO:0070069">
    <property type="term" value="C:cytochrome complex"/>
    <property type="evidence" value="ECO:0007669"/>
    <property type="project" value="UniProtKB-UniRule"/>
</dbReference>
<organism evidence="13 14">
    <name type="scientific">Actinoallomurus bryophytorum</name>
    <dbReference type="NCBI Taxonomy" id="1490222"/>
    <lineage>
        <taxon>Bacteria</taxon>
        <taxon>Bacillati</taxon>
        <taxon>Actinomycetota</taxon>
        <taxon>Actinomycetes</taxon>
        <taxon>Streptosporangiales</taxon>
        <taxon>Thermomonosporaceae</taxon>
        <taxon>Actinoallomurus</taxon>
    </lineage>
</organism>
<dbReference type="InterPro" id="IPR002585">
    <property type="entry name" value="Cyt-d_ubiquinol_oxidase_su_1"/>
</dbReference>
<dbReference type="PANTHER" id="PTHR30365">
    <property type="entry name" value="CYTOCHROME D UBIQUINOL OXIDASE"/>
    <property type="match status" value="1"/>
</dbReference>
<evidence type="ECO:0000256" key="3">
    <source>
        <dbReference type="ARBA" id="ARBA00022448"/>
    </source>
</evidence>
<evidence type="ECO:0000256" key="5">
    <source>
        <dbReference type="ARBA" id="ARBA00022617"/>
    </source>
</evidence>
<dbReference type="PANTHER" id="PTHR30365:SF15">
    <property type="entry name" value="CYTOCHROME BD UBIQUINOL OXIDASE SUBUNIT 1"/>
    <property type="match status" value="1"/>
</dbReference>
<keyword evidence="3 12" id="KW-0813">Transport</keyword>
<keyword evidence="4 12" id="KW-1003">Cell membrane</keyword>
<dbReference type="PIRSF" id="PIRSF006446">
    <property type="entry name" value="Cyt_quinol_oxidase_1"/>
    <property type="match status" value="1"/>
</dbReference>
<evidence type="ECO:0000256" key="2">
    <source>
        <dbReference type="ARBA" id="ARBA00009819"/>
    </source>
</evidence>
<reference evidence="13 14" key="1">
    <citation type="submission" date="2019-06" db="EMBL/GenBank/DDBJ databases">
        <title>Sequencing the genomes of 1000 actinobacteria strains.</title>
        <authorList>
            <person name="Klenk H.-P."/>
        </authorList>
    </citation>
    <scope>NUCLEOTIDE SEQUENCE [LARGE SCALE GENOMIC DNA]</scope>
    <source>
        <strain evidence="13 14">DSM 102200</strain>
    </source>
</reference>
<dbReference type="GO" id="GO:0019646">
    <property type="term" value="P:aerobic electron transport chain"/>
    <property type="evidence" value="ECO:0007669"/>
    <property type="project" value="InterPro"/>
</dbReference>
<evidence type="ECO:0000256" key="8">
    <source>
        <dbReference type="ARBA" id="ARBA00022982"/>
    </source>
</evidence>
<feature type="transmembrane region" description="Helical" evidence="12">
    <location>
        <begin position="81"/>
        <end position="99"/>
    </location>
</feature>
<dbReference type="AlphaFoldDB" id="A0A543CJS0"/>
<dbReference type="GO" id="GO:0005886">
    <property type="term" value="C:plasma membrane"/>
    <property type="evidence" value="ECO:0007669"/>
    <property type="project" value="UniProtKB-SubCell"/>
</dbReference>
<feature type="transmembrane region" description="Helical" evidence="12">
    <location>
        <begin position="119"/>
        <end position="143"/>
    </location>
</feature>
<comment type="similarity">
    <text evidence="2 12">Belongs to the cytochrome ubiquinol oxidase subunit 1 family.</text>
</comment>
<evidence type="ECO:0000256" key="1">
    <source>
        <dbReference type="ARBA" id="ARBA00004651"/>
    </source>
</evidence>
<gene>
    <name evidence="13" type="ORF">FB559_2884</name>
</gene>
<keyword evidence="9 12" id="KW-1133">Transmembrane helix</keyword>
<evidence type="ECO:0000313" key="13">
    <source>
        <dbReference type="EMBL" id="TQL97305.1"/>
    </source>
</evidence>
<feature type="transmembrane region" description="Helical" evidence="12">
    <location>
        <begin position="326"/>
        <end position="345"/>
    </location>
</feature>
<feature type="transmembrane region" description="Helical" evidence="12">
    <location>
        <begin position="295"/>
        <end position="314"/>
    </location>
</feature>
<keyword evidence="11 12" id="KW-0472">Membrane</keyword>
<dbReference type="Proteomes" id="UP000316096">
    <property type="component" value="Unassembled WGS sequence"/>
</dbReference>
<name>A0A543CJS0_9ACTN</name>
<sequence length="423" mass="46736">MIIAVSGWVEAQPAIRVAVPNAPAWRPPLSTLPLARLLFAITAGTHFLFVSLTLGLAALVAIMQTRAVVTGSAVHMRMVRFWGQLYVINYAVGIVTGLMMEFQFGLNWPGLTDHARDVFGAPLAMETLVAFFIEATFLGLWIFGWDRLNRYAHLALIWVVTLTAYASAYFILVANGFLRRPVGFVRVGDELRIDSAAKLFTNPAALLPLGHVVSGAFLVAGFFVAAVSSWHLRGARRGQVVDLEFFRRSLRIGLISVVLAIVPSIVFGIVQFAYIDRIGGGRTSALSGTMETLMMMAWLWMFLVAAMALIKLPFTRWLLRGRVFHRVVMMTLPFPYFAMLAGWIFREGDRQPWLIKGVLRTEDAVRPMSQGAMLAAFTGITSLFAVLALVNIALLRRYARQGPDEVALGRTEPIPSLEPVPSL</sequence>
<dbReference type="GO" id="GO:0009055">
    <property type="term" value="F:electron transfer activity"/>
    <property type="evidence" value="ECO:0007669"/>
    <property type="project" value="UniProtKB-UniRule"/>
</dbReference>
<dbReference type="GO" id="GO:0016682">
    <property type="term" value="F:oxidoreductase activity, acting on diphenols and related substances as donors, oxygen as acceptor"/>
    <property type="evidence" value="ECO:0007669"/>
    <property type="project" value="TreeGrafter"/>
</dbReference>
<evidence type="ECO:0000313" key="14">
    <source>
        <dbReference type="Proteomes" id="UP000316096"/>
    </source>
</evidence>
<evidence type="ECO:0000256" key="4">
    <source>
        <dbReference type="ARBA" id="ARBA00022475"/>
    </source>
</evidence>
<evidence type="ECO:0000256" key="12">
    <source>
        <dbReference type="PIRNR" id="PIRNR006446"/>
    </source>
</evidence>
<feature type="transmembrane region" description="Helical" evidence="12">
    <location>
        <begin position="155"/>
        <end position="178"/>
    </location>
</feature>
<dbReference type="GO" id="GO:0046872">
    <property type="term" value="F:metal ion binding"/>
    <property type="evidence" value="ECO:0007669"/>
    <property type="project" value="UniProtKB-UniRule"/>
</dbReference>
<protein>
    <submittedName>
        <fullName evidence="13">Cytochrome d ubiquinol oxidase subunit I</fullName>
    </submittedName>
</protein>
<keyword evidence="5 12" id="KW-0349">Heme</keyword>
<evidence type="ECO:0000256" key="11">
    <source>
        <dbReference type="ARBA" id="ARBA00023136"/>
    </source>
</evidence>
<dbReference type="Pfam" id="PF01654">
    <property type="entry name" value="Cyt_bd_oxida_I"/>
    <property type="match status" value="2"/>
</dbReference>
<keyword evidence="8 12" id="KW-0249">Electron transport</keyword>
<evidence type="ECO:0000256" key="10">
    <source>
        <dbReference type="ARBA" id="ARBA00023004"/>
    </source>
</evidence>
<evidence type="ECO:0000256" key="9">
    <source>
        <dbReference type="ARBA" id="ARBA00022989"/>
    </source>
</evidence>
<feature type="transmembrane region" description="Helical" evidence="12">
    <location>
        <begin position="252"/>
        <end position="275"/>
    </location>
</feature>
<evidence type="ECO:0000256" key="7">
    <source>
        <dbReference type="ARBA" id="ARBA00022723"/>
    </source>
</evidence>
<keyword evidence="6 12" id="KW-0812">Transmembrane</keyword>